<dbReference type="GO" id="GO:0006545">
    <property type="term" value="P:glycine biosynthetic process"/>
    <property type="evidence" value="ECO:0007669"/>
    <property type="project" value="TreeGrafter"/>
</dbReference>
<dbReference type="SUPFAM" id="SSF53383">
    <property type="entry name" value="PLP-dependent transferases"/>
    <property type="match status" value="1"/>
</dbReference>
<dbReference type="EMBL" id="QGTW01000001">
    <property type="protein sequence ID" value="PWW31816.1"/>
    <property type="molecule type" value="Genomic_DNA"/>
</dbReference>
<sequence>MIDLRSDTVTKPTEEMRKAAYDAEVGDDVYGEDPTINKLEETAAEILGKEASLFVTSGTQGNQIAILTHCRPGNEIILEAESHIFYYETGAASAFAGVQTRTIKGTRGAMDPAEVQYAIREEDQHYPESGLICLENTHNRAGGAAVPIENMKEIHKIAKGSNIPVHIDGARLFNAAAALNLPASELTQYCDTVQVCLSKGLGAPVGSILAGSREFIASARKWRKRLGGGLRQSGIIAAPGLVALTQMRERLAEDHENAQSLAEQLNQINGIHIINQVDTNIVVADVKDLNMNSSKFVEKIKSEGVLAGTFGPSSVRFVTHYDVSKNDIEKAIAAILRAIN</sequence>
<accession>A0A2V3A526</accession>
<comment type="caution">
    <text evidence="8">The sequence shown here is derived from an EMBL/GenBank/DDBJ whole genome shotgun (WGS) entry which is preliminary data.</text>
</comment>
<evidence type="ECO:0000313" key="9">
    <source>
        <dbReference type="Proteomes" id="UP000247150"/>
    </source>
</evidence>
<dbReference type="PANTHER" id="PTHR48097:SF9">
    <property type="entry name" value="L-THREONINE ALDOLASE"/>
    <property type="match status" value="1"/>
</dbReference>
<evidence type="ECO:0000256" key="2">
    <source>
        <dbReference type="ARBA" id="ARBA00006966"/>
    </source>
</evidence>
<evidence type="ECO:0000256" key="5">
    <source>
        <dbReference type="PIRSR" id="PIRSR017617-1"/>
    </source>
</evidence>
<reference evidence="8 9" key="1">
    <citation type="submission" date="2018-05" db="EMBL/GenBank/DDBJ databases">
        <title>Freshwater and sediment microbial communities from various areas in North America, analyzing microbe dynamics in response to fracking.</title>
        <authorList>
            <person name="Lamendella R."/>
        </authorList>
    </citation>
    <scope>NUCLEOTIDE SEQUENCE [LARGE SCALE GENOMIC DNA]</scope>
    <source>
        <strain evidence="8 9">15_TX</strain>
    </source>
</reference>
<dbReference type="AlphaFoldDB" id="A0A2V3A526"/>
<feature type="coiled-coil region" evidence="6">
    <location>
        <begin position="241"/>
        <end position="268"/>
    </location>
</feature>
<dbReference type="PANTHER" id="PTHR48097">
    <property type="entry name" value="L-THREONINE ALDOLASE-RELATED"/>
    <property type="match status" value="1"/>
</dbReference>
<comment type="cofactor">
    <cofactor evidence="1">
        <name>pyridoxal 5'-phosphate</name>
        <dbReference type="ChEBI" id="CHEBI:597326"/>
    </cofactor>
</comment>
<feature type="modified residue" description="N6-(pyridoxal phosphate)lysine" evidence="5">
    <location>
        <position position="199"/>
    </location>
</feature>
<dbReference type="PIRSF" id="PIRSF017617">
    <property type="entry name" value="Thr_aldolase"/>
    <property type="match status" value="1"/>
</dbReference>
<dbReference type="FunFam" id="3.40.640.10:FF:000030">
    <property type="entry name" value="Low-specificity L-threonine aldolase"/>
    <property type="match status" value="1"/>
</dbReference>
<protein>
    <submittedName>
        <fullName evidence="8">L-threonine aldolase</fullName>
    </submittedName>
</protein>
<evidence type="ECO:0000256" key="6">
    <source>
        <dbReference type="SAM" id="Coils"/>
    </source>
</evidence>
<dbReference type="GO" id="GO:0006567">
    <property type="term" value="P:L-threonine catabolic process"/>
    <property type="evidence" value="ECO:0007669"/>
    <property type="project" value="TreeGrafter"/>
</dbReference>
<dbReference type="InterPro" id="IPR015424">
    <property type="entry name" value="PyrdxlP-dep_Trfase"/>
</dbReference>
<dbReference type="FunFam" id="3.90.1150.10:FF:000041">
    <property type="entry name" value="Low-specificity L-threonine aldolase"/>
    <property type="match status" value="1"/>
</dbReference>
<dbReference type="Gene3D" id="3.40.640.10">
    <property type="entry name" value="Type I PLP-dependent aspartate aminotransferase-like (Major domain)"/>
    <property type="match status" value="1"/>
</dbReference>
<name>A0A2V3A526_9BACI</name>
<evidence type="ECO:0000313" key="8">
    <source>
        <dbReference type="EMBL" id="PWW31816.1"/>
    </source>
</evidence>
<dbReference type="Gene3D" id="3.90.1150.10">
    <property type="entry name" value="Aspartate Aminotransferase, domain 1"/>
    <property type="match status" value="1"/>
</dbReference>
<dbReference type="OrthoDB" id="9774495at2"/>
<dbReference type="Proteomes" id="UP000247150">
    <property type="component" value="Unassembled WGS sequence"/>
</dbReference>
<feature type="domain" description="Aromatic amino acid beta-eliminating lyase/threonine aldolase" evidence="7">
    <location>
        <begin position="3"/>
        <end position="287"/>
    </location>
</feature>
<comment type="similarity">
    <text evidence="2">Belongs to the threonine aldolase family.</text>
</comment>
<gene>
    <name evidence="8" type="ORF">DFO73_10170</name>
</gene>
<dbReference type="RefSeq" id="WP_110062810.1">
    <property type="nucleotide sequence ID" value="NZ_QGTW01000001.1"/>
</dbReference>
<dbReference type="InterPro" id="IPR023603">
    <property type="entry name" value="Low_specificity_L-TA-like"/>
</dbReference>
<keyword evidence="4" id="KW-0456">Lyase</keyword>
<dbReference type="GO" id="GO:0005829">
    <property type="term" value="C:cytosol"/>
    <property type="evidence" value="ECO:0007669"/>
    <property type="project" value="TreeGrafter"/>
</dbReference>
<dbReference type="InterPro" id="IPR015421">
    <property type="entry name" value="PyrdxlP-dep_Trfase_major"/>
</dbReference>
<dbReference type="NCBIfam" id="NF007825">
    <property type="entry name" value="PRK10534.1"/>
    <property type="match status" value="1"/>
</dbReference>
<proteinExistence type="inferred from homology"/>
<evidence type="ECO:0000256" key="3">
    <source>
        <dbReference type="ARBA" id="ARBA00022898"/>
    </source>
</evidence>
<dbReference type="Pfam" id="PF01212">
    <property type="entry name" value="Beta_elim_lyase"/>
    <property type="match status" value="1"/>
</dbReference>
<dbReference type="NCBIfam" id="NF041359">
    <property type="entry name" value="GntG_guanitoxin"/>
    <property type="match status" value="1"/>
</dbReference>
<evidence type="ECO:0000256" key="1">
    <source>
        <dbReference type="ARBA" id="ARBA00001933"/>
    </source>
</evidence>
<dbReference type="CDD" id="cd06502">
    <property type="entry name" value="TA_like"/>
    <property type="match status" value="1"/>
</dbReference>
<dbReference type="GO" id="GO:0008732">
    <property type="term" value="F:L-allo-threonine aldolase activity"/>
    <property type="evidence" value="ECO:0007669"/>
    <property type="project" value="TreeGrafter"/>
</dbReference>
<evidence type="ECO:0000256" key="4">
    <source>
        <dbReference type="ARBA" id="ARBA00023239"/>
    </source>
</evidence>
<dbReference type="InterPro" id="IPR001597">
    <property type="entry name" value="ArAA_b-elim_lyase/Thr_aldolase"/>
</dbReference>
<evidence type="ECO:0000259" key="7">
    <source>
        <dbReference type="Pfam" id="PF01212"/>
    </source>
</evidence>
<keyword evidence="6" id="KW-0175">Coiled coil</keyword>
<keyword evidence="3" id="KW-0663">Pyridoxal phosphate</keyword>
<dbReference type="InterPro" id="IPR015422">
    <property type="entry name" value="PyrdxlP-dep_Trfase_small"/>
</dbReference>
<organism evidence="8 9">
    <name type="scientific">Cytobacillus oceanisediminis</name>
    <dbReference type="NCBI Taxonomy" id="665099"/>
    <lineage>
        <taxon>Bacteria</taxon>
        <taxon>Bacillati</taxon>
        <taxon>Bacillota</taxon>
        <taxon>Bacilli</taxon>
        <taxon>Bacillales</taxon>
        <taxon>Bacillaceae</taxon>
        <taxon>Cytobacillus</taxon>
    </lineage>
</organism>